<proteinExistence type="predicted"/>
<comment type="caution">
    <text evidence="2">The sequence shown here is derived from an EMBL/GenBank/DDBJ whole genome shotgun (WGS) entry which is preliminary data.</text>
</comment>
<organism evidence="2 3">
    <name type="scientific">Elysia crispata</name>
    <name type="common">lettuce slug</name>
    <dbReference type="NCBI Taxonomy" id="231223"/>
    <lineage>
        <taxon>Eukaryota</taxon>
        <taxon>Metazoa</taxon>
        <taxon>Spiralia</taxon>
        <taxon>Lophotrochozoa</taxon>
        <taxon>Mollusca</taxon>
        <taxon>Gastropoda</taxon>
        <taxon>Heterobranchia</taxon>
        <taxon>Euthyneura</taxon>
        <taxon>Panpulmonata</taxon>
        <taxon>Sacoglossa</taxon>
        <taxon>Placobranchoidea</taxon>
        <taxon>Plakobranchidae</taxon>
        <taxon>Elysia</taxon>
    </lineage>
</organism>
<name>A0AAE1CZA0_9GAST</name>
<reference evidence="2" key="1">
    <citation type="journal article" date="2023" name="G3 (Bethesda)">
        <title>A reference genome for the long-term kleptoplast-retaining sea slug Elysia crispata morphotype clarki.</title>
        <authorList>
            <person name="Eastman K.E."/>
            <person name="Pendleton A.L."/>
            <person name="Shaikh M.A."/>
            <person name="Suttiyut T."/>
            <person name="Ogas R."/>
            <person name="Tomko P."/>
            <person name="Gavelis G."/>
            <person name="Widhalm J.R."/>
            <person name="Wisecaver J.H."/>
        </authorList>
    </citation>
    <scope>NUCLEOTIDE SEQUENCE</scope>
    <source>
        <strain evidence="2">ECLA1</strain>
    </source>
</reference>
<dbReference type="AlphaFoldDB" id="A0AAE1CZA0"/>
<accession>A0AAE1CZA0</accession>
<protein>
    <submittedName>
        <fullName evidence="2">Uncharacterized protein</fullName>
    </submittedName>
</protein>
<feature type="compositionally biased region" description="Basic and acidic residues" evidence="1">
    <location>
        <begin position="60"/>
        <end position="72"/>
    </location>
</feature>
<sequence length="158" mass="17010">MQKLTPSRTRLSSNYLKGGRDEGERVCEERNSRQASSAAAVIPRADSGNGVTGSGNPKGRSWDQKDHPESPHYHHGACLNSTILGPKRSSREPTLSSRLLEAGLPELHNPGTNKIIQRAHTIITAPRDGACLNSTILGPTRSSREPTLSSRLLETAPA</sequence>
<evidence type="ECO:0000256" key="1">
    <source>
        <dbReference type="SAM" id="MobiDB-lite"/>
    </source>
</evidence>
<evidence type="ECO:0000313" key="2">
    <source>
        <dbReference type="EMBL" id="KAK3746790.1"/>
    </source>
</evidence>
<evidence type="ECO:0000313" key="3">
    <source>
        <dbReference type="Proteomes" id="UP001283361"/>
    </source>
</evidence>
<dbReference type="Proteomes" id="UP001283361">
    <property type="component" value="Unassembled WGS sequence"/>
</dbReference>
<feature type="compositionally biased region" description="Polar residues" evidence="1">
    <location>
        <begin position="137"/>
        <end position="152"/>
    </location>
</feature>
<gene>
    <name evidence="2" type="ORF">RRG08_031319</name>
</gene>
<feature type="region of interest" description="Disordered" evidence="1">
    <location>
        <begin position="137"/>
        <end position="158"/>
    </location>
</feature>
<feature type="region of interest" description="Disordered" evidence="1">
    <location>
        <begin position="1"/>
        <end position="95"/>
    </location>
</feature>
<dbReference type="EMBL" id="JAWDGP010006115">
    <property type="protein sequence ID" value="KAK3746790.1"/>
    <property type="molecule type" value="Genomic_DNA"/>
</dbReference>
<keyword evidence="3" id="KW-1185">Reference proteome</keyword>
<feature type="compositionally biased region" description="Polar residues" evidence="1">
    <location>
        <begin position="1"/>
        <end position="15"/>
    </location>
</feature>
<feature type="compositionally biased region" description="Basic and acidic residues" evidence="1">
    <location>
        <begin position="18"/>
        <end position="32"/>
    </location>
</feature>